<feature type="compositionally biased region" description="Low complexity" evidence="6">
    <location>
        <begin position="274"/>
        <end position="300"/>
    </location>
</feature>
<dbReference type="GO" id="GO:0016020">
    <property type="term" value="C:membrane"/>
    <property type="evidence" value="ECO:0007669"/>
    <property type="project" value="UniProtKB-SubCell"/>
</dbReference>
<evidence type="ECO:0000256" key="6">
    <source>
        <dbReference type="SAM" id="MobiDB-lite"/>
    </source>
</evidence>
<evidence type="ECO:0000256" key="4">
    <source>
        <dbReference type="ARBA" id="ARBA00023136"/>
    </source>
</evidence>
<feature type="transmembrane region" description="Helical" evidence="7">
    <location>
        <begin position="196"/>
        <end position="214"/>
    </location>
</feature>
<accession>A0AAN7AEJ2</accession>
<proteinExistence type="inferred from homology"/>
<comment type="caution">
    <text evidence="9">The sequence shown here is derived from an EMBL/GenBank/DDBJ whole genome shotgun (WGS) entry which is preliminary data.</text>
</comment>
<organism evidence="9 10">
    <name type="scientific">Podospora australis</name>
    <dbReference type="NCBI Taxonomy" id="1536484"/>
    <lineage>
        <taxon>Eukaryota</taxon>
        <taxon>Fungi</taxon>
        <taxon>Dikarya</taxon>
        <taxon>Ascomycota</taxon>
        <taxon>Pezizomycotina</taxon>
        <taxon>Sordariomycetes</taxon>
        <taxon>Sordariomycetidae</taxon>
        <taxon>Sordariales</taxon>
        <taxon>Podosporaceae</taxon>
        <taxon>Podospora</taxon>
    </lineage>
</organism>
<dbReference type="PANTHER" id="PTHR33048:SF42">
    <property type="entry name" value="INTEGRAL MEMBRANE PROTEIN"/>
    <property type="match status" value="1"/>
</dbReference>
<feature type="region of interest" description="Disordered" evidence="6">
    <location>
        <begin position="268"/>
        <end position="326"/>
    </location>
</feature>
<reference evidence="9" key="2">
    <citation type="submission" date="2023-05" db="EMBL/GenBank/DDBJ databases">
        <authorList>
            <consortium name="Lawrence Berkeley National Laboratory"/>
            <person name="Steindorff A."/>
            <person name="Hensen N."/>
            <person name="Bonometti L."/>
            <person name="Westerberg I."/>
            <person name="Brannstrom I.O."/>
            <person name="Guillou S."/>
            <person name="Cros-Aarteil S."/>
            <person name="Calhoun S."/>
            <person name="Haridas S."/>
            <person name="Kuo A."/>
            <person name="Mondo S."/>
            <person name="Pangilinan J."/>
            <person name="Riley R."/>
            <person name="Labutti K."/>
            <person name="Andreopoulos B."/>
            <person name="Lipzen A."/>
            <person name="Chen C."/>
            <person name="Yanf M."/>
            <person name="Daum C."/>
            <person name="Ng V."/>
            <person name="Clum A."/>
            <person name="Ohm R."/>
            <person name="Martin F."/>
            <person name="Silar P."/>
            <person name="Natvig D."/>
            <person name="Lalanne C."/>
            <person name="Gautier V."/>
            <person name="Ament-Velasquez S.L."/>
            <person name="Kruys A."/>
            <person name="Hutchinson M.I."/>
            <person name="Powell A.J."/>
            <person name="Barry K."/>
            <person name="Miller A.N."/>
            <person name="Grigoriev I.V."/>
            <person name="Debuchy R."/>
            <person name="Gladieux P."/>
            <person name="Thoren M.H."/>
            <person name="Johannesson H."/>
        </authorList>
    </citation>
    <scope>NUCLEOTIDE SEQUENCE</scope>
    <source>
        <strain evidence="9">PSN309</strain>
    </source>
</reference>
<dbReference type="InterPro" id="IPR052337">
    <property type="entry name" value="SAT4-like"/>
</dbReference>
<evidence type="ECO:0000256" key="7">
    <source>
        <dbReference type="SAM" id="Phobius"/>
    </source>
</evidence>
<feature type="domain" description="Rhodopsin" evidence="8">
    <location>
        <begin position="25"/>
        <end position="259"/>
    </location>
</feature>
<evidence type="ECO:0000256" key="2">
    <source>
        <dbReference type="ARBA" id="ARBA00022692"/>
    </source>
</evidence>
<feature type="transmembrane region" description="Helical" evidence="7">
    <location>
        <begin position="12"/>
        <end position="29"/>
    </location>
</feature>
<dbReference type="Proteomes" id="UP001302126">
    <property type="component" value="Unassembled WGS sequence"/>
</dbReference>
<feature type="transmembrane region" description="Helical" evidence="7">
    <location>
        <begin position="41"/>
        <end position="62"/>
    </location>
</feature>
<name>A0AAN7AEJ2_9PEZI</name>
<feature type="transmembrane region" description="Helical" evidence="7">
    <location>
        <begin position="90"/>
        <end position="112"/>
    </location>
</feature>
<evidence type="ECO:0000256" key="3">
    <source>
        <dbReference type="ARBA" id="ARBA00022989"/>
    </source>
</evidence>
<protein>
    <recommendedName>
        <fullName evidence="8">Rhodopsin domain-containing protein</fullName>
    </recommendedName>
</protein>
<keyword evidence="3 7" id="KW-1133">Transmembrane helix</keyword>
<dbReference type="AlphaFoldDB" id="A0AAN7AEJ2"/>
<reference evidence="9" key="1">
    <citation type="journal article" date="2023" name="Mol. Phylogenet. Evol.">
        <title>Genome-scale phylogeny and comparative genomics of the fungal order Sordariales.</title>
        <authorList>
            <person name="Hensen N."/>
            <person name="Bonometti L."/>
            <person name="Westerberg I."/>
            <person name="Brannstrom I.O."/>
            <person name="Guillou S."/>
            <person name="Cros-Aarteil S."/>
            <person name="Calhoun S."/>
            <person name="Haridas S."/>
            <person name="Kuo A."/>
            <person name="Mondo S."/>
            <person name="Pangilinan J."/>
            <person name="Riley R."/>
            <person name="LaButti K."/>
            <person name="Andreopoulos B."/>
            <person name="Lipzen A."/>
            <person name="Chen C."/>
            <person name="Yan M."/>
            <person name="Daum C."/>
            <person name="Ng V."/>
            <person name="Clum A."/>
            <person name="Steindorff A."/>
            <person name="Ohm R.A."/>
            <person name="Martin F."/>
            <person name="Silar P."/>
            <person name="Natvig D.O."/>
            <person name="Lalanne C."/>
            <person name="Gautier V."/>
            <person name="Ament-Velasquez S.L."/>
            <person name="Kruys A."/>
            <person name="Hutchinson M.I."/>
            <person name="Powell A.J."/>
            <person name="Barry K."/>
            <person name="Miller A.N."/>
            <person name="Grigoriev I.V."/>
            <person name="Debuchy R."/>
            <person name="Gladieux P."/>
            <person name="Hiltunen Thoren M."/>
            <person name="Johannesson H."/>
        </authorList>
    </citation>
    <scope>NUCLEOTIDE SEQUENCE</scope>
    <source>
        <strain evidence="9">PSN309</strain>
    </source>
</reference>
<evidence type="ECO:0000256" key="1">
    <source>
        <dbReference type="ARBA" id="ARBA00004141"/>
    </source>
</evidence>
<evidence type="ECO:0000313" key="10">
    <source>
        <dbReference type="Proteomes" id="UP001302126"/>
    </source>
</evidence>
<keyword evidence="2 7" id="KW-0812">Transmembrane</keyword>
<dbReference type="Pfam" id="PF20684">
    <property type="entry name" value="Fung_rhodopsin"/>
    <property type="match status" value="1"/>
</dbReference>
<feature type="transmembrane region" description="Helical" evidence="7">
    <location>
        <begin position="119"/>
        <end position="142"/>
    </location>
</feature>
<dbReference type="PANTHER" id="PTHR33048">
    <property type="entry name" value="PTH11-LIKE INTEGRAL MEMBRANE PROTEIN (AFU_ORTHOLOGUE AFUA_5G11245)"/>
    <property type="match status" value="1"/>
</dbReference>
<evidence type="ECO:0000259" key="8">
    <source>
        <dbReference type="Pfam" id="PF20684"/>
    </source>
</evidence>
<dbReference type="EMBL" id="MU864584">
    <property type="protein sequence ID" value="KAK4183040.1"/>
    <property type="molecule type" value="Genomic_DNA"/>
</dbReference>
<dbReference type="InterPro" id="IPR049326">
    <property type="entry name" value="Rhodopsin_dom_fungi"/>
</dbReference>
<keyword evidence="10" id="KW-1185">Reference proteome</keyword>
<keyword evidence="4 7" id="KW-0472">Membrane</keyword>
<comment type="subcellular location">
    <subcellularLocation>
        <location evidence="1">Membrane</location>
        <topology evidence="1">Multi-pass membrane protein</topology>
    </subcellularLocation>
</comment>
<feature type="transmembrane region" description="Helical" evidence="7">
    <location>
        <begin position="234"/>
        <end position="258"/>
    </location>
</feature>
<evidence type="ECO:0000313" key="9">
    <source>
        <dbReference type="EMBL" id="KAK4183040.1"/>
    </source>
</evidence>
<evidence type="ECO:0000256" key="5">
    <source>
        <dbReference type="ARBA" id="ARBA00038359"/>
    </source>
</evidence>
<sequence length="409" mass="45564">MVDHRECLAVTLPALAITALILVSLRIYSKARYKRPYGWDDYVLVLAMTTLIVSLALISRAVHYDYYGSHFNEIPPERIAPGFRLVSNTIGLVSLTVAIVENSVIITLLRFARERCQRLLLLWGICIPTNIFSVTAAVFVWHLIRTEQLTDACEVQSPMFRFILFASVWSCITDFALALLPWGIIWPLQMRKCEKILVCIGLSFGVASGVIAALKIQSLTCDIGDDITYNSAPLVIWTFTEPAAIIMAASLPTLRLFFKEAVTGVSHTKPMNSKQQQQKQQQPSVSPNSLSPFFSHPSSHGQQQHRVEVEAGEAEAGNRHSSTGTMTTVTSYARGSWDSSALPPLGDRNIHKKIDVRVSLRQSRSSRSLDKDLEANMPEIHEKKCREEDKEAVDFETIVLDAPEPAKAP</sequence>
<comment type="similarity">
    <text evidence="5">Belongs to the SAT4 family.</text>
</comment>
<gene>
    <name evidence="9" type="ORF">QBC35DRAFT_456695</name>
</gene>
<feature type="transmembrane region" description="Helical" evidence="7">
    <location>
        <begin position="162"/>
        <end position="184"/>
    </location>
</feature>